<proteinExistence type="predicted"/>
<reference evidence="5" key="1">
    <citation type="submission" date="2019-02" db="EMBL/GenBank/DDBJ databases">
        <authorList>
            <person name="Li S.-H."/>
        </authorList>
    </citation>
    <scope>NUCLEOTIDE SEQUENCE</scope>
    <source>
        <strain evidence="5">IMCC11814</strain>
    </source>
</reference>
<evidence type="ECO:0000313" key="5">
    <source>
        <dbReference type="EMBL" id="MCX2976698.1"/>
    </source>
</evidence>
<protein>
    <submittedName>
        <fullName evidence="5">Alkaline phosphatase family protein</fullName>
    </submittedName>
</protein>
<evidence type="ECO:0000313" key="6">
    <source>
        <dbReference type="Proteomes" id="UP001143304"/>
    </source>
</evidence>
<keyword evidence="2" id="KW-0479">Metal-binding</keyword>
<keyword evidence="6" id="KW-1185">Reference proteome</keyword>
<dbReference type="PIRSF" id="PIRSF031924">
    <property type="entry name" value="Pi-irrepressible_AP"/>
    <property type="match status" value="1"/>
</dbReference>
<dbReference type="InterPro" id="IPR017850">
    <property type="entry name" value="Alkaline_phosphatase_core_sf"/>
</dbReference>
<dbReference type="PANTHER" id="PTHR10151">
    <property type="entry name" value="ECTONUCLEOTIDE PYROPHOSPHATASE/PHOSPHODIESTERASE"/>
    <property type="match status" value="1"/>
</dbReference>
<evidence type="ECO:0000256" key="4">
    <source>
        <dbReference type="SAM" id="SignalP"/>
    </source>
</evidence>
<dbReference type="SUPFAM" id="SSF53649">
    <property type="entry name" value="Alkaline phosphatase-like"/>
    <property type="match status" value="1"/>
</dbReference>
<evidence type="ECO:0000256" key="3">
    <source>
        <dbReference type="ARBA" id="ARBA00022729"/>
    </source>
</evidence>
<dbReference type="InterPro" id="IPR002591">
    <property type="entry name" value="Phosphodiest/P_Trfase"/>
</dbReference>
<dbReference type="PANTHER" id="PTHR10151:SF120">
    <property type="entry name" value="BIS(5'-ADENOSYL)-TRIPHOSPHATASE"/>
    <property type="match status" value="1"/>
</dbReference>
<evidence type="ECO:0000256" key="2">
    <source>
        <dbReference type="ARBA" id="ARBA00022723"/>
    </source>
</evidence>
<feature type="chain" id="PRO_5045092614" evidence="4">
    <location>
        <begin position="22"/>
        <end position="563"/>
    </location>
</feature>
<dbReference type="Gene3D" id="3.40.720.10">
    <property type="entry name" value="Alkaline Phosphatase, subunit A"/>
    <property type="match status" value="1"/>
</dbReference>
<dbReference type="InterPro" id="IPR026263">
    <property type="entry name" value="Alkaline_phosphatase_prok"/>
</dbReference>
<feature type="signal peptide" evidence="4">
    <location>
        <begin position="1"/>
        <end position="21"/>
    </location>
</feature>
<organism evidence="5 6">
    <name type="scientific">Candidatus Marimicrobium litorale</name>
    <dbReference type="NCBI Taxonomy" id="2518991"/>
    <lineage>
        <taxon>Bacteria</taxon>
        <taxon>Pseudomonadati</taxon>
        <taxon>Pseudomonadota</taxon>
        <taxon>Gammaproteobacteria</taxon>
        <taxon>Cellvibrionales</taxon>
        <taxon>Halieaceae</taxon>
        <taxon>Marimicrobium</taxon>
    </lineage>
</organism>
<dbReference type="EMBL" id="SHNO01000001">
    <property type="protein sequence ID" value="MCX2976698.1"/>
    <property type="molecule type" value="Genomic_DNA"/>
</dbReference>
<comment type="caution">
    <text evidence="5">The sequence shown here is derived from an EMBL/GenBank/DDBJ whole genome shotgun (WGS) entry which is preliminary data.</text>
</comment>
<sequence length="563" mass="61573">MSKHLLLLLLLSVVGAAPVSAQPRLVLQITVDQLRGDLPWRHMEQFGEGGFRYLADKGVWFTNAAYQHANTETIVGHTSLATGAVPAVHGMVGNIWFDRGSSELVYNIEDPRYALLSADAGVDKSREIDPTQRVASTDGRSPRGILSSTFSDELANRYGGESKIFGVSVKDRGAVPLAGRSGKAFWFSKSLGNFVTSNFYYDAYPDWVSEWNGAGKLNEYAGSSWTLLNSPDSYQKLSEDDSPWETNFPGFNRTFPHSWGARNDKYFTTLLTVSPAGDELTLDFVKALVNAERLGQDAIPDYLSVSFSSTDYIGHLFGSSSLEMEDNLLRLDRTLAELFAFIDEKVGLENTLIVLSADHGGPEVPGYLRSLGDDVEHVDPEYFDTVALNEALRQASGVDVDLVKTFFTPYVYLDQRLIAAEGLDLAEIQRDVAELLMQRPEVFTAFAAVDIAAGRLPDSPVANMVAASYLAERSGDVHVVFGSQEFIADFDGLTVAATHGSPWHYDRHVPIVFAGTGVKSARVSRAVTPYDIASTMANILEIEAPSGSVGEALFEVLPVKKIR</sequence>
<keyword evidence="1" id="KW-0597">Phosphoprotein</keyword>
<name>A0ABT3T390_9GAMM</name>
<dbReference type="Proteomes" id="UP001143304">
    <property type="component" value="Unassembled WGS sequence"/>
</dbReference>
<dbReference type="RefSeq" id="WP_279248439.1">
    <property type="nucleotide sequence ID" value="NZ_SHNO01000001.1"/>
</dbReference>
<accession>A0ABT3T390</accession>
<keyword evidence="3 4" id="KW-0732">Signal</keyword>
<dbReference type="CDD" id="cd16016">
    <property type="entry name" value="AP-SPAP"/>
    <property type="match status" value="1"/>
</dbReference>
<evidence type="ECO:0000256" key="1">
    <source>
        <dbReference type="ARBA" id="ARBA00022553"/>
    </source>
</evidence>
<dbReference type="Gene3D" id="3.30.1360.150">
    <property type="match status" value="1"/>
</dbReference>
<gene>
    <name evidence="5" type="ORF">EYC82_04960</name>
</gene>
<dbReference type="Pfam" id="PF01663">
    <property type="entry name" value="Phosphodiest"/>
    <property type="match status" value="1"/>
</dbReference>